<keyword evidence="3" id="KW-1185">Reference proteome</keyword>
<organism evidence="2">
    <name type="scientific">Darwinula stevensoni</name>
    <dbReference type="NCBI Taxonomy" id="69355"/>
    <lineage>
        <taxon>Eukaryota</taxon>
        <taxon>Metazoa</taxon>
        <taxon>Ecdysozoa</taxon>
        <taxon>Arthropoda</taxon>
        <taxon>Crustacea</taxon>
        <taxon>Oligostraca</taxon>
        <taxon>Ostracoda</taxon>
        <taxon>Podocopa</taxon>
        <taxon>Podocopida</taxon>
        <taxon>Darwinulocopina</taxon>
        <taxon>Darwinuloidea</taxon>
        <taxon>Darwinulidae</taxon>
        <taxon>Darwinula</taxon>
    </lineage>
</organism>
<proteinExistence type="predicted"/>
<evidence type="ECO:0000256" key="1">
    <source>
        <dbReference type="SAM" id="MobiDB-lite"/>
    </source>
</evidence>
<gene>
    <name evidence="2" type="ORF">DSTB1V02_LOCUS4735</name>
</gene>
<dbReference type="Pfam" id="PF10188">
    <property type="entry name" value="Oscp1"/>
    <property type="match status" value="1"/>
</dbReference>
<feature type="compositionally biased region" description="Basic and acidic residues" evidence="1">
    <location>
        <begin position="312"/>
        <end position="321"/>
    </location>
</feature>
<dbReference type="GO" id="GO:0005737">
    <property type="term" value="C:cytoplasm"/>
    <property type="evidence" value="ECO:0007669"/>
    <property type="project" value="TreeGrafter"/>
</dbReference>
<reference evidence="2" key="1">
    <citation type="submission" date="2020-11" db="EMBL/GenBank/DDBJ databases">
        <authorList>
            <person name="Tran Van P."/>
        </authorList>
    </citation>
    <scope>NUCLEOTIDE SEQUENCE</scope>
</reference>
<sequence length="434" mass="48833">MNESSFTEGGPLRIRNETLTSVLHERRATSLSRFPSRPKSDGRQQAPHLFPLTGRGISRDHIDLHDQTDKSVSLAFPSPRVLRTVLHDVILAMLEETTMDEYMKPRAPHSKPVLKALFTRLANSSIMKLNENSMNKLYDLMTMVVTYQMSQCTFGTEMLWVTVNHIRGIRECVSLPAVAKVVDQAHHKFIQVYTRKSQWELELIRKNVLNYFQDLKIRVSIFLKEGKQLSNGQFVHSASGLPPGGSIDPALGVETPGVIRCYEKGVLTGIEEFKGPGIPEKGDETLRIPLGSLLLDDEPGTELGLDIYTKQEKADENERAPDATSPNAPTDAPPELPDDLAGKELDVLAQLLGKRESGKEKVPEFRLSLFATDLEEREYVRELAEVRRQEEDHRSARTRDAELQRVIDEISVSEEPSAGVSTREEFLQVLDLQE</sequence>
<dbReference type="PANTHER" id="PTHR21439:SF0">
    <property type="entry name" value="PROTEIN OSCP1"/>
    <property type="match status" value="1"/>
</dbReference>
<protein>
    <submittedName>
        <fullName evidence="2">Uncharacterized protein</fullName>
    </submittedName>
</protein>
<dbReference type="EMBL" id="CAJPEV010000726">
    <property type="protein sequence ID" value="CAG0887938.1"/>
    <property type="molecule type" value="Genomic_DNA"/>
</dbReference>
<dbReference type="PANTHER" id="PTHR21439">
    <property type="entry name" value="OXIDORED-NITRO DOMAIN-CONTAINING PROTEIN"/>
    <property type="match status" value="1"/>
</dbReference>
<feature type="region of interest" description="Disordered" evidence="1">
    <location>
        <begin position="1"/>
        <end position="52"/>
    </location>
</feature>
<evidence type="ECO:0000313" key="3">
    <source>
        <dbReference type="Proteomes" id="UP000677054"/>
    </source>
</evidence>
<dbReference type="AlphaFoldDB" id="A0A7R9A246"/>
<dbReference type="EMBL" id="LR900243">
    <property type="protein sequence ID" value="CAD7244848.1"/>
    <property type="molecule type" value="Genomic_DNA"/>
</dbReference>
<evidence type="ECO:0000313" key="2">
    <source>
        <dbReference type="EMBL" id="CAD7244848.1"/>
    </source>
</evidence>
<accession>A0A7R9A246</accession>
<dbReference type="Proteomes" id="UP000677054">
    <property type="component" value="Unassembled WGS sequence"/>
</dbReference>
<feature type="region of interest" description="Disordered" evidence="1">
    <location>
        <begin position="312"/>
        <end position="339"/>
    </location>
</feature>
<name>A0A7R9A246_9CRUS</name>
<dbReference type="OrthoDB" id="2157380at2759"/>
<dbReference type="InterPro" id="IPR019332">
    <property type="entry name" value="OSCP1"/>
</dbReference>
<dbReference type="GO" id="GO:0005886">
    <property type="term" value="C:plasma membrane"/>
    <property type="evidence" value="ECO:0007669"/>
    <property type="project" value="TreeGrafter"/>
</dbReference>